<dbReference type="InterPro" id="IPR008173">
    <property type="entry name" value="Adenylyl_cyclase_CyaB"/>
</dbReference>
<dbReference type="NCBIfam" id="TIGR00318">
    <property type="entry name" value="cyaB"/>
    <property type="match status" value="1"/>
</dbReference>
<dbReference type="Proteomes" id="UP000316714">
    <property type="component" value="Unassembled WGS sequence"/>
</dbReference>
<dbReference type="InterPro" id="IPR023577">
    <property type="entry name" value="CYTH_domain"/>
</dbReference>
<comment type="caution">
    <text evidence="2">The sequence shown here is derived from an EMBL/GenBank/DDBJ whole genome shotgun (WGS) entry which is preliminary data.</text>
</comment>
<dbReference type="RefSeq" id="WP_146567199.1">
    <property type="nucleotide sequence ID" value="NZ_SIHJ01000002.1"/>
</dbReference>
<dbReference type="Gene3D" id="2.40.320.10">
    <property type="entry name" value="Hypothetical Protein Pfu-838710-001"/>
    <property type="match status" value="1"/>
</dbReference>
<gene>
    <name evidence="2" type="ORF">KOR34_39010</name>
</gene>
<dbReference type="PROSITE" id="PS51707">
    <property type="entry name" value="CYTH"/>
    <property type="match status" value="1"/>
</dbReference>
<dbReference type="Pfam" id="PF01928">
    <property type="entry name" value="CYTH"/>
    <property type="match status" value="1"/>
</dbReference>
<dbReference type="CDD" id="cd07890">
    <property type="entry name" value="CYTH-like_AC_IV-like"/>
    <property type="match status" value="1"/>
</dbReference>
<protein>
    <submittedName>
        <fullName evidence="2">CYTH domain protein</fullName>
    </submittedName>
</protein>
<keyword evidence="3" id="KW-1185">Reference proteome</keyword>
<dbReference type="InterPro" id="IPR033469">
    <property type="entry name" value="CYTH-like_dom_sf"/>
</dbReference>
<dbReference type="EMBL" id="SIHJ01000002">
    <property type="protein sequence ID" value="TWT34065.1"/>
    <property type="molecule type" value="Genomic_DNA"/>
</dbReference>
<evidence type="ECO:0000313" key="3">
    <source>
        <dbReference type="Proteomes" id="UP000316714"/>
    </source>
</evidence>
<dbReference type="OrthoDB" id="269802at2"/>
<dbReference type="AlphaFoldDB" id="A0A5C5V8H5"/>
<dbReference type="SUPFAM" id="SSF55154">
    <property type="entry name" value="CYTH-like phosphatases"/>
    <property type="match status" value="1"/>
</dbReference>
<evidence type="ECO:0000259" key="1">
    <source>
        <dbReference type="PROSITE" id="PS51707"/>
    </source>
</evidence>
<dbReference type="SMART" id="SM01118">
    <property type="entry name" value="CYTH"/>
    <property type="match status" value="1"/>
</dbReference>
<dbReference type="PANTHER" id="PTHR21028:SF2">
    <property type="entry name" value="CYTH DOMAIN-CONTAINING PROTEIN"/>
    <property type="match status" value="1"/>
</dbReference>
<sequence>MKLEVEQKFRVADLDAVRTRIAELGGSPSGVVEQRDTYFRHPSRDFAQTGEALRIRRTGDQAVVTYKGAKLDQTVKTRPELEFPLAESGQPQRQLLELLGFTAVAEVCKHREAYHLTHSGLQLEVTLDKVEGVGTFVEVEAIAELGDPTSAQQAVQGLAAALGLSDLEPRSYLRMLLESRDR</sequence>
<organism evidence="2 3">
    <name type="scientific">Posidoniimonas corsicana</name>
    <dbReference type="NCBI Taxonomy" id="1938618"/>
    <lineage>
        <taxon>Bacteria</taxon>
        <taxon>Pseudomonadati</taxon>
        <taxon>Planctomycetota</taxon>
        <taxon>Planctomycetia</taxon>
        <taxon>Pirellulales</taxon>
        <taxon>Lacipirellulaceae</taxon>
        <taxon>Posidoniimonas</taxon>
    </lineage>
</organism>
<name>A0A5C5V8H5_9BACT</name>
<dbReference type="PANTHER" id="PTHR21028">
    <property type="entry name" value="SI:CH211-156B7.4"/>
    <property type="match status" value="1"/>
</dbReference>
<feature type="domain" description="CYTH" evidence="1">
    <location>
        <begin position="2"/>
        <end position="178"/>
    </location>
</feature>
<proteinExistence type="predicted"/>
<reference evidence="2 3" key="1">
    <citation type="submission" date="2019-02" db="EMBL/GenBank/DDBJ databases">
        <title>Deep-cultivation of Planctomycetes and their phenomic and genomic characterization uncovers novel biology.</title>
        <authorList>
            <person name="Wiegand S."/>
            <person name="Jogler M."/>
            <person name="Boedeker C."/>
            <person name="Pinto D."/>
            <person name="Vollmers J."/>
            <person name="Rivas-Marin E."/>
            <person name="Kohn T."/>
            <person name="Peeters S.H."/>
            <person name="Heuer A."/>
            <person name="Rast P."/>
            <person name="Oberbeckmann S."/>
            <person name="Bunk B."/>
            <person name="Jeske O."/>
            <person name="Meyerdierks A."/>
            <person name="Storesund J.E."/>
            <person name="Kallscheuer N."/>
            <person name="Luecker S."/>
            <person name="Lage O.M."/>
            <person name="Pohl T."/>
            <person name="Merkel B.J."/>
            <person name="Hornburger P."/>
            <person name="Mueller R.-W."/>
            <person name="Bruemmer F."/>
            <person name="Labrenz M."/>
            <person name="Spormann A.M."/>
            <person name="Op Den Camp H."/>
            <person name="Overmann J."/>
            <person name="Amann R."/>
            <person name="Jetten M.S.M."/>
            <person name="Mascher T."/>
            <person name="Medema M.H."/>
            <person name="Devos D.P."/>
            <person name="Kaster A.-K."/>
            <person name="Ovreas L."/>
            <person name="Rohde M."/>
            <person name="Galperin M.Y."/>
            <person name="Jogler C."/>
        </authorList>
    </citation>
    <scope>NUCLEOTIDE SEQUENCE [LARGE SCALE GENOMIC DNA]</scope>
    <source>
        <strain evidence="2 3">KOR34</strain>
    </source>
</reference>
<evidence type="ECO:0000313" key="2">
    <source>
        <dbReference type="EMBL" id="TWT34065.1"/>
    </source>
</evidence>
<accession>A0A5C5V8H5</accession>